<dbReference type="SUPFAM" id="SSF55637">
    <property type="entry name" value="Cell cycle regulatory proteins"/>
    <property type="match status" value="1"/>
</dbReference>
<dbReference type="AlphaFoldDB" id="A0AAW0NG90"/>
<dbReference type="PROSITE" id="PS00945">
    <property type="entry name" value="CKS_2"/>
    <property type="match status" value="1"/>
</dbReference>
<dbReference type="GO" id="GO:0051301">
    <property type="term" value="P:cell division"/>
    <property type="evidence" value="ECO:0007669"/>
    <property type="project" value="UniProtKB-UniRule"/>
</dbReference>
<feature type="compositionally biased region" description="Basic and acidic residues" evidence="7">
    <location>
        <begin position="10"/>
        <end position="19"/>
    </location>
</feature>
<dbReference type="InterPro" id="IPR000789">
    <property type="entry name" value="Cyclin-dep_kinase_reg-sub"/>
</dbReference>
<dbReference type="EMBL" id="JBBPFD010000014">
    <property type="protein sequence ID" value="KAK7898888.1"/>
    <property type="molecule type" value="Genomic_DNA"/>
</dbReference>
<dbReference type="Proteomes" id="UP001460270">
    <property type="component" value="Unassembled WGS sequence"/>
</dbReference>
<reference evidence="9" key="1">
    <citation type="submission" date="2024-04" db="EMBL/GenBank/DDBJ databases">
        <title>Salinicola lusitanus LLJ914,a marine bacterium isolated from the Okinawa Trough.</title>
        <authorList>
            <person name="Li J."/>
        </authorList>
    </citation>
    <scope>NUCLEOTIDE SEQUENCE [LARGE SCALE GENOMIC DNA]</scope>
</reference>
<keyword evidence="5 6" id="KW-0131">Cell cycle</keyword>
<organism evidence="8 9">
    <name type="scientific">Mugilogobius chulae</name>
    <name type="common">yellowstripe goby</name>
    <dbReference type="NCBI Taxonomy" id="88201"/>
    <lineage>
        <taxon>Eukaryota</taxon>
        <taxon>Metazoa</taxon>
        <taxon>Chordata</taxon>
        <taxon>Craniata</taxon>
        <taxon>Vertebrata</taxon>
        <taxon>Euteleostomi</taxon>
        <taxon>Actinopterygii</taxon>
        <taxon>Neopterygii</taxon>
        <taxon>Teleostei</taxon>
        <taxon>Neoteleostei</taxon>
        <taxon>Acanthomorphata</taxon>
        <taxon>Gobiaria</taxon>
        <taxon>Gobiiformes</taxon>
        <taxon>Gobioidei</taxon>
        <taxon>Gobiidae</taxon>
        <taxon>Gobionellinae</taxon>
        <taxon>Mugilogobius</taxon>
    </lineage>
</organism>
<proteinExistence type="inferred from homology"/>
<accession>A0AAW0NG90</accession>
<dbReference type="PROSITE" id="PS00944">
    <property type="entry name" value="CKS_1"/>
    <property type="match status" value="1"/>
</dbReference>
<evidence type="ECO:0000256" key="6">
    <source>
        <dbReference type="RuleBase" id="RU311113"/>
    </source>
</evidence>
<dbReference type="PANTHER" id="PTHR23415">
    <property type="entry name" value="CYCLIN-DEPENDENT KINASES REGULATORY SUBUNIT/60S RIBOSOME SUBUNIT BIOGENESIS PROTEIN NIP7"/>
    <property type="match status" value="1"/>
</dbReference>
<keyword evidence="9" id="KW-1185">Reference proteome</keyword>
<dbReference type="Pfam" id="PF01111">
    <property type="entry name" value="CKS"/>
    <property type="match status" value="1"/>
</dbReference>
<feature type="region of interest" description="Disordered" evidence="7">
    <location>
        <begin position="1"/>
        <end position="26"/>
    </location>
</feature>
<evidence type="ECO:0000256" key="5">
    <source>
        <dbReference type="ARBA" id="ARBA00023306"/>
    </source>
</evidence>
<comment type="subunit">
    <text evidence="3">Forms a homohexamer that can probably bind six kinase subunits.</text>
</comment>
<evidence type="ECO:0000256" key="4">
    <source>
        <dbReference type="ARBA" id="ARBA00022618"/>
    </source>
</evidence>
<evidence type="ECO:0000313" key="8">
    <source>
        <dbReference type="EMBL" id="KAK7898888.1"/>
    </source>
</evidence>
<evidence type="ECO:0000256" key="2">
    <source>
        <dbReference type="ARBA" id="ARBA00007782"/>
    </source>
</evidence>
<dbReference type="PRINTS" id="PR00296">
    <property type="entry name" value="CYCLINKINASE"/>
</dbReference>
<keyword evidence="4 6" id="KW-0132">Cell division</keyword>
<dbReference type="GO" id="GO:0016538">
    <property type="term" value="F:cyclin-dependent protein serine/threonine kinase regulator activity"/>
    <property type="evidence" value="ECO:0007669"/>
    <property type="project" value="InterPro"/>
</dbReference>
<dbReference type="Gene3D" id="3.30.170.10">
    <property type="entry name" value="Cyclin-dependent kinase, regulatory subunit"/>
    <property type="match status" value="1"/>
</dbReference>
<dbReference type="SMART" id="SM01084">
    <property type="entry name" value="CKS"/>
    <property type="match status" value="1"/>
</dbReference>
<evidence type="ECO:0000256" key="1">
    <source>
        <dbReference type="ARBA" id="ARBA00002449"/>
    </source>
</evidence>
<gene>
    <name evidence="8" type="ORF">WMY93_019741</name>
</gene>
<sequence length="121" mass="14642">MGGDEAFLNGEKRFHEHSRGKQRREHSAHFGNTYWVNFHICDCIMSHKQIYYSDKYDDDKYEYRHVMLPKDIAKRVPKTHLMSESEWRNLGVQQSQGWVHYMIHQPEPHILLFRRPLSTQK</sequence>
<evidence type="ECO:0000256" key="7">
    <source>
        <dbReference type="SAM" id="MobiDB-lite"/>
    </source>
</evidence>
<name>A0AAW0NG90_9GOBI</name>
<evidence type="ECO:0000313" key="9">
    <source>
        <dbReference type="Proteomes" id="UP001460270"/>
    </source>
</evidence>
<comment type="caution">
    <text evidence="8">The sequence shown here is derived from an EMBL/GenBank/DDBJ whole genome shotgun (WGS) entry which is preliminary data.</text>
</comment>
<comment type="similarity">
    <text evidence="2 6">Belongs to the CKS family.</text>
</comment>
<comment type="function">
    <text evidence="1 6">Binds to the catalytic subunit of the cyclin dependent kinases and is essential for their biological function.</text>
</comment>
<protein>
    <recommendedName>
        <fullName evidence="6">Cyclin-dependent kinases regulatory subunit</fullName>
    </recommendedName>
</protein>
<dbReference type="InterPro" id="IPR036858">
    <property type="entry name" value="Cyclin-dep_kinase_reg-sub_sf"/>
</dbReference>
<evidence type="ECO:0000256" key="3">
    <source>
        <dbReference type="ARBA" id="ARBA00011253"/>
    </source>
</evidence>
<dbReference type="FunFam" id="3.30.170.10:FF:000001">
    <property type="entry name" value="Cyclin-dependent kinases regulatory subunit"/>
    <property type="match status" value="1"/>
</dbReference>